<name>A0A183A654_9TREM</name>
<dbReference type="WBParaSite" id="ECPE_0000243901-mRNA-1">
    <property type="protein sequence ID" value="ECPE_0000243901-mRNA-1"/>
    <property type="gene ID" value="ECPE_0000243901"/>
</dbReference>
<evidence type="ECO:0000313" key="4">
    <source>
        <dbReference type="WBParaSite" id="ECPE_0000243901-mRNA-1"/>
    </source>
</evidence>
<feature type="compositionally biased region" description="Polar residues" evidence="1">
    <location>
        <begin position="73"/>
        <end position="88"/>
    </location>
</feature>
<dbReference type="AlphaFoldDB" id="A0A183A654"/>
<sequence>MHFRIARSNRPEFVDETQHPIVICAHHTMSQSTLESTLEQLSLAVHSDEPVLKSHIPGEKTFDHNLEAHMTGDSDSQSTRYSPDTTETIPLPEHSRPSDDPTPDRWARQLFEKAAAAAASCLADTNMANPDRILDDHMARVWRRRARDMMMEDRIEDSDDPRQLATSGRPYRSRHRRGTHRETREYQ</sequence>
<dbReference type="Proteomes" id="UP000272942">
    <property type="component" value="Unassembled WGS sequence"/>
</dbReference>
<feature type="region of interest" description="Disordered" evidence="1">
    <location>
        <begin position="152"/>
        <end position="187"/>
    </location>
</feature>
<feature type="region of interest" description="Disordered" evidence="1">
    <location>
        <begin position="68"/>
        <end position="104"/>
    </location>
</feature>
<evidence type="ECO:0000313" key="2">
    <source>
        <dbReference type="EMBL" id="VDP66490.1"/>
    </source>
</evidence>
<organism evidence="4">
    <name type="scientific">Echinostoma caproni</name>
    <dbReference type="NCBI Taxonomy" id="27848"/>
    <lineage>
        <taxon>Eukaryota</taxon>
        <taxon>Metazoa</taxon>
        <taxon>Spiralia</taxon>
        <taxon>Lophotrochozoa</taxon>
        <taxon>Platyhelminthes</taxon>
        <taxon>Trematoda</taxon>
        <taxon>Digenea</taxon>
        <taxon>Plagiorchiida</taxon>
        <taxon>Echinostomata</taxon>
        <taxon>Echinostomatoidea</taxon>
        <taxon>Echinostomatidae</taxon>
        <taxon>Echinostoma</taxon>
    </lineage>
</organism>
<gene>
    <name evidence="2" type="ORF">ECPE_LOCUS2439</name>
</gene>
<evidence type="ECO:0000313" key="3">
    <source>
        <dbReference type="Proteomes" id="UP000272942"/>
    </source>
</evidence>
<reference evidence="4" key="1">
    <citation type="submission" date="2016-06" db="UniProtKB">
        <authorList>
            <consortium name="WormBaseParasite"/>
        </authorList>
    </citation>
    <scope>IDENTIFICATION</scope>
</reference>
<accession>A0A183A654</accession>
<proteinExistence type="predicted"/>
<reference evidence="2 3" key="2">
    <citation type="submission" date="2018-11" db="EMBL/GenBank/DDBJ databases">
        <authorList>
            <consortium name="Pathogen Informatics"/>
        </authorList>
    </citation>
    <scope>NUCLEOTIDE SEQUENCE [LARGE SCALE GENOMIC DNA]</scope>
    <source>
        <strain evidence="2 3">Egypt</strain>
    </source>
</reference>
<keyword evidence="3" id="KW-1185">Reference proteome</keyword>
<protein>
    <submittedName>
        <fullName evidence="2 4">Uncharacterized protein</fullName>
    </submittedName>
</protein>
<feature type="compositionally biased region" description="Basic and acidic residues" evidence="1">
    <location>
        <begin position="93"/>
        <end position="104"/>
    </location>
</feature>
<dbReference type="EMBL" id="UZAN01039615">
    <property type="protein sequence ID" value="VDP66490.1"/>
    <property type="molecule type" value="Genomic_DNA"/>
</dbReference>
<evidence type="ECO:0000256" key="1">
    <source>
        <dbReference type="SAM" id="MobiDB-lite"/>
    </source>
</evidence>